<dbReference type="Gene3D" id="2.60.40.1120">
    <property type="entry name" value="Carboxypeptidase-like, regulatory domain"/>
    <property type="match status" value="1"/>
</dbReference>
<evidence type="ECO:0000256" key="4">
    <source>
        <dbReference type="ARBA" id="ARBA00022692"/>
    </source>
</evidence>
<dbReference type="InterPro" id="IPR037066">
    <property type="entry name" value="Plug_dom_sf"/>
</dbReference>
<dbReference type="Gene3D" id="2.40.170.20">
    <property type="entry name" value="TonB-dependent receptor, beta-barrel domain"/>
    <property type="match status" value="1"/>
</dbReference>
<proteinExistence type="inferred from homology"/>
<dbReference type="PROSITE" id="PS52016">
    <property type="entry name" value="TONB_DEPENDENT_REC_3"/>
    <property type="match status" value="1"/>
</dbReference>
<dbReference type="NCBIfam" id="TIGR04056">
    <property type="entry name" value="OMP_RagA_SusC"/>
    <property type="match status" value="1"/>
</dbReference>
<evidence type="ECO:0000256" key="3">
    <source>
        <dbReference type="ARBA" id="ARBA00022452"/>
    </source>
</evidence>
<dbReference type="SUPFAM" id="SSF56935">
    <property type="entry name" value="Porins"/>
    <property type="match status" value="1"/>
</dbReference>
<evidence type="ECO:0000256" key="2">
    <source>
        <dbReference type="ARBA" id="ARBA00022448"/>
    </source>
</evidence>
<keyword evidence="6 8" id="KW-0472">Membrane</keyword>
<comment type="subcellular location">
    <subcellularLocation>
        <location evidence="1 8">Cell outer membrane</location>
        <topology evidence="1 8">Multi-pass membrane protein</topology>
    </subcellularLocation>
</comment>
<dbReference type="InterPro" id="IPR036942">
    <property type="entry name" value="Beta-barrel_TonB_sf"/>
</dbReference>
<evidence type="ECO:0000256" key="9">
    <source>
        <dbReference type="RuleBase" id="RU003357"/>
    </source>
</evidence>
<dbReference type="InterPro" id="IPR039426">
    <property type="entry name" value="TonB-dep_rcpt-like"/>
</dbReference>
<evidence type="ECO:0000256" key="8">
    <source>
        <dbReference type="PROSITE-ProRule" id="PRU01360"/>
    </source>
</evidence>
<dbReference type="EMBL" id="JBHSJJ010000004">
    <property type="protein sequence ID" value="MFC4871684.1"/>
    <property type="molecule type" value="Genomic_DNA"/>
</dbReference>
<evidence type="ECO:0000256" key="7">
    <source>
        <dbReference type="ARBA" id="ARBA00023237"/>
    </source>
</evidence>
<dbReference type="Gene3D" id="2.170.130.10">
    <property type="entry name" value="TonB-dependent receptor, plug domain"/>
    <property type="match status" value="1"/>
</dbReference>
<keyword evidence="5 9" id="KW-0798">TonB box</keyword>
<evidence type="ECO:0000259" key="10">
    <source>
        <dbReference type="Pfam" id="PF00593"/>
    </source>
</evidence>
<dbReference type="InterPro" id="IPR000531">
    <property type="entry name" value="Beta-barrel_TonB"/>
</dbReference>
<evidence type="ECO:0000259" key="11">
    <source>
        <dbReference type="Pfam" id="PF07715"/>
    </source>
</evidence>
<feature type="domain" description="TonB-dependent receptor-like beta-barrel" evidence="10">
    <location>
        <begin position="536"/>
        <end position="965"/>
    </location>
</feature>
<accession>A0ABV9SZ69</accession>
<organism evidence="12 13">
    <name type="scientific">Negadavirga shengliensis</name>
    <dbReference type="NCBI Taxonomy" id="1389218"/>
    <lineage>
        <taxon>Bacteria</taxon>
        <taxon>Pseudomonadati</taxon>
        <taxon>Bacteroidota</taxon>
        <taxon>Cytophagia</taxon>
        <taxon>Cytophagales</taxon>
        <taxon>Cyclobacteriaceae</taxon>
        <taxon>Negadavirga</taxon>
    </lineage>
</organism>
<dbReference type="Proteomes" id="UP001595818">
    <property type="component" value="Unassembled WGS sequence"/>
</dbReference>
<dbReference type="InterPro" id="IPR012910">
    <property type="entry name" value="Plug_dom"/>
</dbReference>
<evidence type="ECO:0000313" key="12">
    <source>
        <dbReference type="EMBL" id="MFC4871684.1"/>
    </source>
</evidence>
<keyword evidence="4 8" id="KW-0812">Transmembrane</keyword>
<keyword evidence="2 8" id="KW-0813">Transport</keyword>
<dbReference type="InterPro" id="IPR023997">
    <property type="entry name" value="TonB-dep_OMP_SusC/RagA_CS"/>
</dbReference>
<dbReference type="Pfam" id="PF07715">
    <property type="entry name" value="Plug"/>
    <property type="match status" value="1"/>
</dbReference>
<keyword evidence="7 8" id="KW-0998">Cell outer membrane</keyword>
<evidence type="ECO:0000256" key="1">
    <source>
        <dbReference type="ARBA" id="ARBA00004571"/>
    </source>
</evidence>
<dbReference type="Pfam" id="PF13715">
    <property type="entry name" value="CarbopepD_reg_2"/>
    <property type="match status" value="1"/>
</dbReference>
<protein>
    <submittedName>
        <fullName evidence="12">SusC/RagA family TonB-linked outer membrane protein</fullName>
    </submittedName>
</protein>
<comment type="caution">
    <text evidence="12">The sequence shown here is derived from an EMBL/GenBank/DDBJ whole genome shotgun (WGS) entry which is preliminary data.</text>
</comment>
<reference evidence="13" key="1">
    <citation type="journal article" date="2019" name="Int. J. Syst. Evol. Microbiol.">
        <title>The Global Catalogue of Microorganisms (GCM) 10K type strain sequencing project: providing services to taxonomists for standard genome sequencing and annotation.</title>
        <authorList>
            <consortium name="The Broad Institute Genomics Platform"/>
            <consortium name="The Broad Institute Genome Sequencing Center for Infectious Disease"/>
            <person name="Wu L."/>
            <person name="Ma J."/>
        </authorList>
    </citation>
    <scope>NUCLEOTIDE SEQUENCE [LARGE SCALE GENOMIC DNA]</scope>
    <source>
        <strain evidence="13">CGMCC 4.7466</strain>
    </source>
</reference>
<evidence type="ECO:0000256" key="5">
    <source>
        <dbReference type="ARBA" id="ARBA00023077"/>
    </source>
</evidence>
<keyword evidence="13" id="KW-1185">Reference proteome</keyword>
<name>A0ABV9SZ69_9BACT</name>
<dbReference type="NCBIfam" id="TIGR04057">
    <property type="entry name" value="SusC_RagA_signa"/>
    <property type="match status" value="1"/>
</dbReference>
<dbReference type="Pfam" id="PF00593">
    <property type="entry name" value="TonB_dep_Rec_b-barrel"/>
    <property type="match status" value="1"/>
</dbReference>
<sequence>MKNLILTHVIRMSKLFTYAFLIQCSTMSLLFAWNGNAQIKSIEEVMIRIPLEGVSVQDAFRRIEKASDFNFVYLTREVRDLQPIFIGDNHQSLYEVLVDIAKQTGLEFKQINQNIHVQKPKKHNPEALVSIEVLEIEVSGTVTDENGEPMPGVTVIIEGTSVGTITDIDGKYTLEAEEGTVLIFSFVGYENQRRAVSSSNIIDVKMMEDARSLDEVVVVGYGTVKKSDLTGSVAQVKAAEINAFPTSNIMQALSGRAAGVQVIQNTGAPGSPISVRIRGTNSIQGGNEPLYVIDGFPFSGNPTNLNNFDIESIEVLKDASATAIYGSRGANGVVLITTKQGKEGTTKVDFESSYSVQSLRKKLNLMNGREYAELQNIQAANDNIPLYFTEEQLAGFGEGFDWQDLVFQEAPILSTSLNVSGGNNKTQYAISGSYLGQEGIVKGSDYNRYSLRTNITHAISEKLKIDFNNTLTHLKTERRDSGGGQRGNSMIGAAISAAPISQPYNEDGSYKVLANEYPFVAPDIINPLNHINEQFNETKANVVLTNMAFVYQPTKELTLRISGGIENRDDRNDSYTTRNFFNSPGRASVSTGQFRSLLNENTLSYNNTFADKHQLNAVIGFTYQDFLRTFLAASGVGFLSDAFETYSLGAAETPGIPSSGYSKAVLLSYLGRVNYTYDNKYLFTFSFRSDGSSRYSPGNKWGYFPSGAAAWRISDEGFLSSSSFLSDLKLRASWGLTGSQAIDPYATLNQLSPGFTIFGNQLYNTFAPSTVLPGDLKWETTEQLDIGVDVGLLNDRITFNADYYVKNTRDLLNTVRLPSSLGFTTTVQNVGEVQNKGVEFSVDAKVLTRQFKWDVFGNIAFNRNKVISLHNGEDILGAFVNVLVVADNLTILRESRPIGQFWGFVEDGYNENGQIRFLDVDGDGSITNNDKTYIGDPNPKFIYGFNSNMNYRNFELSFFLQGAYGNDILNVSSIPSTLDYGQGMNMPKDVLYDHWTPTNPDAKYPRISRGASARVSDRFIEDGSFLRFRNIELAYRIPLEKIGNALIHNSQIYVSAQNLITLTKYSWWDPEVNSRGAGIQQGIDHYSYPVPKSITMGFRLGF</sequence>
<gene>
    <name evidence="12" type="ORF">ACFPFU_08300</name>
</gene>
<dbReference type="InterPro" id="IPR023996">
    <property type="entry name" value="TonB-dep_OMP_SusC/RagA"/>
</dbReference>
<dbReference type="RefSeq" id="WP_377063391.1">
    <property type="nucleotide sequence ID" value="NZ_JBHSJJ010000004.1"/>
</dbReference>
<keyword evidence="3 8" id="KW-1134">Transmembrane beta strand</keyword>
<evidence type="ECO:0000313" key="13">
    <source>
        <dbReference type="Proteomes" id="UP001595818"/>
    </source>
</evidence>
<evidence type="ECO:0000256" key="6">
    <source>
        <dbReference type="ARBA" id="ARBA00023136"/>
    </source>
</evidence>
<dbReference type="InterPro" id="IPR008969">
    <property type="entry name" value="CarboxyPept-like_regulatory"/>
</dbReference>
<dbReference type="SUPFAM" id="SSF49464">
    <property type="entry name" value="Carboxypeptidase regulatory domain-like"/>
    <property type="match status" value="1"/>
</dbReference>
<comment type="similarity">
    <text evidence="8 9">Belongs to the TonB-dependent receptor family.</text>
</comment>
<feature type="domain" description="TonB-dependent receptor plug" evidence="11">
    <location>
        <begin position="226"/>
        <end position="333"/>
    </location>
</feature>